<dbReference type="OrthoDB" id="5859056at2759"/>
<name>A0A077ZXJ2_STYLE</name>
<evidence type="ECO:0000313" key="3">
    <source>
        <dbReference type="Proteomes" id="UP000039865"/>
    </source>
</evidence>
<dbReference type="PANTHER" id="PTHR32015:SF1">
    <property type="entry name" value="LIPASE"/>
    <property type="match status" value="1"/>
</dbReference>
<proteinExistence type="predicted"/>
<organism evidence="2 3">
    <name type="scientific">Stylonychia lemnae</name>
    <name type="common">Ciliate</name>
    <dbReference type="NCBI Taxonomy" id="5949"/>
    <lineage>
        <taxon>Eukaryota</taxon>
        <taxon>Sar</taxon>
        <taxon>Alveolata</taxon>
        <taxon>Ciliophora</taxon>
        <taxon>Intramacronucleata</taxon>
        <taxon>Spirotrichea</taxon>
        <taxon>Stichotrichia</taxon>
        <taxon>Sporadotrichida</taxon>
        <taxon>Oxytrichidae</taxon>
        <taxon>Stylonychinae</taxon>
        <taxon>Stylonychia</taxon>
    </lineage>
</organism>
<evidence type="ECO:0000256" key="1">
    <source>
        <dbReference type="SAM" id="SignalP"/>
    </source>
</evidence>
<protein>
    <submittedName>
        <fullName evidence="2">Lipase</fullName>
    </submittedName>
</protein>
<dbReference type="PANTHER" id="PTHR32015">
    <property type="entry name" value="FASTING INDUCED LIPASE"/>
    <property type="match status" value="1"/>
</dbReference>
<dbReference type="OMA" id="EYGNMVW"/>
<dbReference type="Pfam" id="PF01674">
    <property type="entry name" value="Lipase_2"/>
    <property type="match status" value="1"/>
</dbReference>
<keyword evidence="1" id="KW-0732">Signal</keyword>
<evidence type="ECO:0000313" key="2">
    <source>
        <dbReference type="EMBL" id="CDW73266.1"/>
    </source>
</evidence>
<dbReference type="Proteomes" id="UP000039865">
    <property type="component" value="Unassembled WGS sequence"/>
</dbReference>
<sequence>MRYSHKSLFLILGIINSAQADIQAGLTEHFKKWLSDNKYDTFNFNRDDIIGGSFGGKQSDTDVIKNRPIIFVHGNSDVAVGVDDWKIGYTQTIQYLLSHGYTQQELYATTWGNGNYSLSGLETHDKKRIMYLRPFFEAVLAYTKADKIDVVTHSMGVTLTRRVIKGGKIDIAEEQYDVGTPLTAKVDTFISLAGGNQGILECAVKLGETWCNSDNGYYPAPPYKNDGPSKYHQLLNSDGIREGDHVFALLSLKDMRMTSNDPQFGMKTGVFPTVDESYIFSTEAYSHLCLRDLTAPLILHLIENRTMKDFNFDTMFQSGLTCKYPTPYVIQ</sequence>
<dbReference type="InParanoid" id="A0A077ZXJ2"/>
<gene>
    <name evidence="2" type="primary">Contig2551.g2735</name>
    <name evidence="2" type="ORF">STYLEM_2242</name>
</gene>
<feature type="chain" id="PRO_5001729042" evidence="1">
    <location>
        <begin position="21"/>
        <end position="331"/>
    </location>
</feature>
<dbReference type="SUPFAM" id="SSF53474">
    <property type="entry name" value="alpha/beta-Hydrolases"/>
    <property type="match status" value="1"/>
</dbReference>
<dbReference type="EMBL" id="CCKQ01002181">
    <property type="protein sequence ID" value="CDW73266.1"/>
    <property type="molecule type" value="Genomic_DNA"/>
</dbReference>
<keyword evidence="3" id="KW-1185">Reference proteome</keyword>
<dbReference type="GO" id="GO:0016298">
    <property type="term" value="F:lipase activity"/>
    <property type="evidence" value="ECO:0007669"/>
    <property type="project" value="TreeGrafter"/>
</dbReference>
<dbReference type="InterPro" id="IPR029058">
    <property type="entry name" value="AB_hydrolase_fold"/>
</dbReference>
<dbReference type="GO" id="GO:0016042">
    <property type="term" value="P:lipid catabolic process"/>
    <property type="evidence" value="ECO:0007669"/>
    <property type="project" value="InterPro"/>
</dbReference>
<dbReference type="Gene3D" id="3.40.50.1820">
    <property type="entry name" value="alpha/beta hydrolase"/>
    <property type="match status" value="1"/>
</dbReference>
<feature type="signal peptide" evidence="1">
    <location>
        <begin position="1"/>
        <end position="20"/>
    </location>
</feature>
<dbReference type="AlphaFoldDB" id="A0A077ZXJ2"/>
<reference evidence="2 3" key="1">
    <citation type="submission" date="2014-06" db="EMBL/GenBank/DDBJ databases">
        <authorList>
            <person name="Swart Estienne"/>
        </authorList>
    </citation>
    <scope>NUCLEOTIDE SEQUENCE [LARGE SCALE GENOMIC DNA]</scope>
    <source>
        <strain evidence="2 3">130c</strain>
    </source>
</reference>
<accession>A0A077ZXJ2</accession>
<dbReference type="InterPro" id="IPR002918">
    <property type="entry name" value="Lipase_EstA/Esterase_EstB"/>
</dbReference>